<dbReference type="AlphaFoldDB" id="A0A7T0G214"/>
<accession>A0A7T0G214</accession>
<dbReference type="Proteomes" id="UP000594688">
    <property type="component" value="Chromosome"/>
</dbReference>
<name>A0A7T0G214_9BACT</name>
<dbReference type="KEGG" id="nli:G3M70_17845"/>
<dbReference type="SUPFAM" id="SSF54913">
    <property type="entry name" value="GlnB-like"/>
    <property type="match status" value="1"/>
</dbReference>
<organism evidence="2 3">
    <name type="scientific">Candidatus Nitronauta litoralis</name>
    <dbReference type="NCBI Taxonomy" id="2705533"/>
    <lineage>
        <taxon>Bacteria</taxon>
        <taxon>Pseudomonadati</taxon>
        <taxon>Nitrospinota/Tectimicrobiota group</taxon>
        <taxon>Nitrospinota</taxon>
        <taxon>Nitrospinia</taxon>
        <taxon>Nitrospinales</taxon>
        <taxon>Nitrospinaceae</taxon>
        <taxon>Candidatus Nitronauta</taxon>
    </lineage>
</organism>
<dbReference type="InterPro" id="IPR003793">
    <property type="entry name" value="UPF0166"/>
</dbReference>
<dbReference type="InterPro" id="IPR011322">
    <property type="entry name" value="N-reg_PII-like_a/b"/>
</dbReference>
<proteinExistence type="inferred from homology"/>
<gene>
    <name evidence="2" type="ORF">G3M70_17845</name>
</gene>
<dbReference type="Pfam" id="PF02641">
    <property type="entry name" value="DUF190"/>
    <property type="match status" value="1"/>
</dbReference>
<dbReference type="PANTHER" id="PTHR35983:SF1">
    <property type="entry name" value="UPF0166 PROTEIN TM_0021"/>
    <property type="match status" value="1"/>
</dbReference>
<reference evidence="2 3" key="1">
    <citation type="submission" date="2020-02" db="EMBL/GenBank/DDBJ databases">
        <title>Genomic and physiological characterization of two novel Nitrospinaceae genera.</title>
        <authorList>
            <person name="Mueller A.J."/>
            <person name="Jung M.-Y."/>
            <person name="Strachan C.R."/>
            <person name="Herbold C.W."/>
            <person name="Kirkegaard R.H."/>
            <person name="Daims H."/>
        </authorList>
    </citation>
    <scope>NUCLEOTIDE SEQUENCE [LARGE SCALE GENOMIC DNA]</scope>
    <source>
        <strain evidence="2">EB</strain>
    </source>
</reference>
<dbReference type="Gene3D" id="3.30.70.120">
    <property type="match status" value="1"/>
</dbReference>
<evidence type="ECO:0000313" key="3">
    <source>
        <dbReference type="Proteomes" id="UP000594688"/>
    </source>
</evidence>
<dbReference type="InterPro" id="IPR015867">
    <property type="entry name" value="N-reg_PII/ATP_PRibTrfase_C"/>
</dbReference>
<comment type="similarity">
    <text evidence="1">Belongs to the UPF0166 family.</text>
</comment>
<protein>
    <submittedName>
        <fullName evidence="2">DUF190 domain-containing protein</fullName>
    </submittedName>
</protein>
<evidence type="ECO:0000313" key="2">
    <source>
        <dbReference type="EMBL" id="QPJ63631.1"/>
    </source>
</evidence>
<dbReference type="PANTHER" id="PTHR35983">
    <property type="entry name" value="UPF0166 PROTEIN TM_0021"/>
    <property type="match status" value="1"/>
</dbReference>
<evidence type="ECO:0000256" key="1">
    <source>
        <dbReference type="ARBA" id="ARBA00010554"/>
    </source>
</evidence>
<sequence>MKPQSDAVVLRIYTGEATRFKDKALYKYLIELFRKEGLSGCTVLRAIDGFGKTSHAHTASILRLSTDLPVVVEVVDNRENIDRIKPMLSGVVTEGLITEQTVRVVLYNGKNEG</sequence>
<dbReference type="EMBL" id="CP048685">
    <property type="protein sequence ID" value="QPJ63631.1"/>
    <property type="molecule type" value="Genomic_DNA"/>
</dbReference>